<gene>
    <name evidence="2" type="ORF">Mal64_02150</name>
</gene>
<dbReference type="OrthoDB" id="292520at2"/>
<dbReference type="PROSITE" id="PS00018">
    <property type="entry name" value="EF_HAND_1"/>
    <property type="match status" value="1"/>
</dbReference>
<dbReference type="RefSeq" id="WP_146395845.1">
    <property type="nucleotide sequence ID" value="NZ_SJPQ01000001.1"/>
</dbReference>
<evidence type="ECO:0000313" key="2">
    <source>
        <dbReference type="EMBL" id="TWT89835.1"/>
    </source>
</evidence>
<dbReference type="Proteomes" id="UP000315440">
    <property type="component" value="Unassembled WGS sequence"/>
</dbReference>
<keyword evidence="1" id="KW-0732">Signal</keyword>
<dbReference type="AlphaFoldDB" id="A0A5C5ZRW8"/>
<accession>A0A5C5ZRW8</accession>
<dbReference type="InterPro" id="IPR018247">
    <property type="entry name" value="EF_Hand_1_Ca_BS"/>
</dbReference>
<feature type="signal peptide" evidence="1">
    <location>
        <begin position="1"/>
        <end position="23"/>
    </location>
</feature>
<comment type="caution">
    <text evidence="2">The sequence shown here is derived from an EMBL/GenBank/DDBJ whole genome shotgun (WGS) entry which is preliminary data.</text>
</comment>
<evidence type="ECO:0000256" key="1">
    <source>
        <dbReference type="SAM" id="SignalP"/>
    </source>
</evidence>
<evidence type="ECO:0008006" key="4">
    <source>
        <dbReference type="Google" id="ProtNLM"/>
    </source>
</evidence>
<proteinExistence type="predicted"/>
<organism evidence="2 3">
    <name type="scientific">Pseudobythopirellula maris</name>
    <dbReference type="NCBI Taxonomy" id="2527991"/>
    <lineage>
        <taxon>Bacteria</taxon>
        <taxon>Pseudomonadati</taxon>
        <taxon>Planctomycetota</taxon>
        <taxon>Planctomycetia</taxon>
        <taxon>Pirellulales</taxon>
        <taxon>Lacipirellulaceae</taxon>
        <taxon>Pseudobythopirellula</taxon>
    </lineage>
</organism>
<dbReference type="EMBL" id="SJPQ01000001">
    <property type="protein sequence ID" value="TWT89835.1"/>
    <property type="molecule type" value="Genomic_DNA"/>
</dbReference>
<protein>
    <recommendedName>
        <fullName evidence="4">PEP-CTERM protein-sorting domain-containing protein</fullName>
    </recommendedName>
</protein>
<name>A0A5C5ZRW8_9BACT</name>
<evidence type="ECO:0000313" key="3">
    <source>
        <dbReference type="Proteomes" id="UP000315440"/>
    </source>
</evidence>
<keyword evidence="3" id="KW-1185">Reference proteome</keyword>
<reference evidence="2 3" key="1">
    <citation type="submission" date="2019-02" db="EMBL/GenBank/DDBJ databases">
        <title>Deep-cultivation of Planctomycetes and their phenomic and genomic characterization uncovers novel biology.</title>
        <authorList>
            <person name="Wiegand S."/>
            <person name="Jogler M."/>
            <person name="Boedeker C."/>
            <person name="Pinto D."/>
            <person name="Vollmers J."/>
            <person name="Rivas-Marin E."/>
            <person name="Kohn T."/>
            <person name="Peeters S.H."/>
            <person name="Heuer A."/>
            <person name="Rast P."/>
            <person name="Oberbeckmann S."/>
            <person name="Bunk B."/>
            <person name="Jeske O."/>
            <person name="Meyerdierks A."/>
            <person name="Storesund J.E."/>
            <person name="Kallscheuer N."/>
            <person name="Luecker S."/>
            <person name="Lage O.M."/>
            <person name="Pohl T."/>
            <person name="Merkel B.J."/>
            <person name="Hornburger P."/>
            <person name="Mueller R.-W."/>
            <person name="Bruemmer F."/>
            <person name="Labrenz M."/>
            <person name="Spormann A.M."/>
            <person name="Op Den Camp H."/>
            <person name="Overmann J."/>
            <person name="Amann R."/>
            <person name="Jetten M.S.M."/>
            <person name="Mascher T."/>
            <person name="Medema M.H."/>
            <person name="Devos D.P."/>
            <person name="Kaster A.-K."/>
            <person name="Ovreas L."/>
            <person name="Rohde M."/>
            <person name="Galperin M.Y."/>
            <person name="Jogler C."/>
        </authorList>
    </citation>
    <scope>NUCLEOTIDE SEQUENCE [LARGE SCALE GENOMIC DNA]</scope>
    <source>
        <strain evidence="2 3">Mal64</strain>
    </source>
</reference>
<feature type="chain" id="PRO_5023147916" description="PEP-CTERM protein-sorting domain-containing protein" evidence="1">
    <location>
        <begin position="24"/>
        <end position="408"/>
    </location>
</feature>
<sequence precursor="true">MRSSILACMGAIFALTLSNVGSAQTIVTLSTADAGGADGKMLRYDEFLAGAPDDFEEDETVARVRGKQGTALFAKFDLRGIDKSRIQDAALYLTSVHERNRRWTWGAVHHGTAALQPGVDGLTYDTETWDETTTTTNGSVPGANSMLGFHEAFTAWENACSIDPENCPNDQTLATEVAVEDSVTLFSWYNNEGAFDVLAQGSKATDVGRDGNDPLCDADPVACLNTPIPGEPFALEDNNNDFVSFLQQYEGDFVTLFANARNTIDIFFSDYELTQADLDANFGFSQPSDGDLFLTEPVAEGEYAPFLQLELGDPSFGRGDFNGDGSVDAADFTTWRDNLDADESVLAAGSGDGSGTVDVGDYDEWVLNFGSSSATALGLSVGVNVPEPSSWVLLAMLSALLGSSRRLR</sequence>